<accession>A0A5B7HZS8</accession>
<dbReference type="Proteomes" id="UP000324222">
    <property type="component" value="Unassembled WGS sequence"/>
</dbReference>
<feature type="region of interest" description="Disordered" evidence="1">
    <location>
        <begin position="50"/>
        <end position="100"/>
    </location>
</feature>
<feature type="compositionally biased region" description="Basic residues" evidence="1">
    <location>
        <begin position="87"/>
        <end position="100"/>
    </location>
</feature>
<dbReference type="AlphaFoldDB" id="A0A5B7HZS8"/>
<protein>
    <recommendedName>
        <fullName evidence="4">CCHC-type domain-containing protein</fullName>
    </recommendedName>
</protein>
<feature type="compositionally biased region" description="Low complexity" evidence="1">
    <location>
        <begin position="76"/>
        <end position="86"/>
    </location>
</feature>
<organism evidence="2 3">
    <name type="scientific">Portunus trituberculatus</name>
    <name type="common">Swimming crab</name>
    <name type="synonym">Neptunus trituberculatus</name>
    <dbReference type="NCBI Taxonomy" id="210409"/>
    <lineage>
        <taxon>Eukaryota</taxon>
        <taxon>Metazoa</taxon>
        <taxon>Ecdysozoa</taxon>
        <taxon>Arthropoda</taxon>
        <taxon>Crustacea</taxon>
        <taxon>Multicrustacea</taxon>
        <taxon>Malacostraca</taxon>
        <taxon>Eumalacostraca</taxon>
        <taxon>Eucarida</taxon>
        <taxon>Decapoda</taxon>
        <taxon>Pleocyemata</taxon>
        <taxon>Brachyura</taxon>
        <taxon>Eubrachyura</taxon>
        <taxon>Portunoidea</taxon>
        <taxon>Portunidae</taxon>
        <taxon>Portuninae</taxon>
        <taxon>Portunus</taxon>
    </lineage>
</organism>
<gene>
    <name evidence="2" type="ORF">E2C01_069132</name>
</gene>
<proteinExistence type="predicted"/>
<evidence type="ECO:0000313" key="2">
    <source>
        <dbReference type="EMBL" id="MPC74757.1"/>
    </source>
</evidence>
<reference evidence="2 3" key="1">
    <citation type="submission" date="2019-05" db="EMBL/GenBank/DDBJ databases">
        <title>Another draft genome of Portunus trituberculatus and its Hox gene families provides insights of decapod evolution.</title>
        <authorList>
            <person name="Jeong J.-H."/>
            <person name="Song I."/>
            <person name="Kim S."/>
            <person name="Choi T."/>
            <person name="Kim D."/>
            <person name="Ryu S."/>
            <person name="Kim W."/>
        </authorList>
    </citation>
    <scope>NUCLEOTIDE SEQUENCE [LARGE SCALE GENOMIC DNA]</scope>
    <source>
        <tissue evidence="2">Muscle</tissue>
    </source>
</reference>
<evidence type="ECO:0000256" key="1">
    <source>
        <dbReference type="SAM" id="MobiDB-lite"/>
    </source>
</evidence>
<name>A0A5B7HZS8_PORTR</name>
<evidence type="ECO:0008006" key="4">
    <source>
        <dbReference type="Google" id="ProtNLM"/>
    </source>
</evidence>
<dbReference type="EMBL" id="VSRR010039645">
    <property type="protein sequence ID" value="MPC74757.1"/>
    <property type="molecule type" value="Genomic_DNA"/>
</dbReference>
<comment type="caution">
    <text evidence="2">The sequence shown here is derived from an EMBL/GenBank/DDBJ whole genome shotgun (WGS) entry which is preliminary data.</text>
</comment>
<evidence type="ECO:0000313" key="3">
    <source>
        <dbReference type="Proteomes" id="UP000324222"/>
    </source>
</evidence>
<keyword evidence="3" id="KW-1185">Reference proteome</keyword>
<sequence length="175" mass="19576">MLSSANFKRLMSDLLFVVQLDSPTFAIASDIEFTEKDFLYDVCKNISEKSPPAPQSVSVVQTPPPPTPVQPLTRNHSPSRGRSSSRPSHHTQYRHRSHSRSSRNVICHRCGIRGHVVQSCHVVLDDQGRSQFNPNAFCSLHNKRGHSLAECRLYQLQCSSQPSGNAERQSLTPQS</sequence>